<accession>A0A3E2GSI1</accession>
<dbReference type="Proteomes" id="UP000258309">
    <property type="component" value="Unassembled WGS sequence"/>
</dbReference>
<feature type="compositionally biased region" description="Polar residues" evidence="1">
    <location>
        <begin position="28"/>
        <end position="37"/>
    </location>
</feature>
<evidence type="ECO:0000313" key="3">
    <source>
        <dbReference type="Proteomes" id="UP000258309"/>
    </source>
</evidence>
<gene>
    <name evidence="2" type="ORF">B7463_g12336</name>
</gene>
<protein>
    <submittedName>
        <fullName evidence="2">Uncharacterized protein</fullName>
    </submittedName>
</protein>
<feature type="compositionally biased region" description="Basic and acidic residues" evidence="1">
    <location>
        <begin position="1"/>
        <end position="21"/>
    </location>
</feature>
<comment type="caution">
    <text evidence="2">The sequence shown here is derived from an EMBL/GenBank/DDBJ whole genome shotgun (WGS) entry which is preliminary data.</text>
</comment>
<evidence type="ECO:0000256" key="1">
    <source>
        <dbReference type="SAM" id="MobiDB-lite"/>
    </source>
</evidence>
<organism evidence="2 3">
    <name type="scientific">Scytalidium lignicola</name>
    <name type="common">Hyphomycete</name>
    <dbReference type="NCBI Taxonomy" id="5539"/>
    <lineage>
        <taxon>Eukaryota</taxon>
        <taxon>Fungi</taxon>
        <taxon>Dikarya</taxon>
        <taxon>Ascomycota</taxon>
        <taxon>Pezizomycotina</taxon>
        <taxon>Leotiomycetes</taxon>
        <taxon>Leotiomycetes incertae sedis</taxon>
        <taxon>Scytalidium</taxon>
    </lineage>
</organism>
<feature type="non-terminal residue" evidence="2">
    <location>
        <position position="148"/>
    </location>
</feature>
<keyword evidence="3" id="KW-1185">Reference proteome</keyword>
<sequence>MEQHQQNRPRKMNEREDDARPAKRRRFSNVNDHQTQVAKPAPPRTQPYLSLVASRGPLPEPAEYNEDGVGPAKGAHLFASANRYASQERLGRVEREPEECCYGMVRRRSIASKYRGYLNPPATYLNPPKIAGVGHNLRHNTASASHTN</sequence>
<reference evidence="2 3" key="1">
    <citation type="submission" date="2018-05" db="EMBL/GenBank/DDBJ databases">
        <title>Draft genome sequence of Scytalidium lignicola DSM 105466, a ubiquitous saprotrophic fungus.</title>
        <authorList>
            <person name="Buettner E."/>
            <person name="Gebauer A.M."/>
            <person name="Hofrichter M."/>
            <person name="Liers C."/>
            <person name="Kellner H."/>
        </authorList>
    </citation>
    <scope>NUCLEOTIDE SEQUENCE [LARGE SCALE GENOMIC DNA]</scope>
    <source>
        <strain evidence="2 3">DSM 105466</strain>
    </source>
</reference>
<feature type="non-terminal residue" evidence="2">
    <location>
        <position position="1"/>
    </location>
</feature>
<evidence type="ECO:0000313" key="2">
    <source>
        <dbReference type="EMBL" id="RFU24007.1"/>
    </source>
</evidence>
<dbReference type="AlphaFoldDB" id="A0A3E2GSI1"/>
<dbReference type="EMBL" id="NCSJ02000533">
    <property type="protein sequence ID" value="RFU24007.1"/>
    <property type="molecule type" value="Genomic_DNA"/>
</dbReference>
<name>A0A3E2GSI1_SCYLI</name>
<feature type="region of interest" description="Disordered" evidence="1">
    <location>
        <begin position="1"/>
        <end position="71"/>
    </location>
</feature>
<proteinExistence type="predicted"/>